<dbReference type="InterPro" id="IPR001245">
    <property type="entry name" value="Ser-Thr/Tyr_kinase_cat_dom"/>
</dbReference>
<keyword evidence="2" id="KW-0418">Kinase</keyword>
<dbReference type="GO" id="GO:0005886">
    <property type="term" value="C:plasma membrane"/>
    <property type="evidence" value="ECO:0007669"/>
    <property type="project" value="TreeGrafter"/>
</dbReference>
<evidence type="ECO:0000313" key="2">
    <source>
        <dbReference type="EMBL" id="GFC59867.1"/>
    </source>
</evidence>
<feature type="non-terminal residue" evidence="2">
    <location>
        <position position="1"/>
    </location>
</feature>
<dbReference type="PANTHER" id="PTHR44329">
    <property type="entry name" value="SERINE/THREONINE-PROTEIN KINASE TNNI3K-RELATED"/>
    <property type="match status" value="1"/>
</dbReference>
<evidence type="ECO:0000259" key="1">
    <source>
        <dbReference type="Pfam" id="PF07714"/>
    </source>
</evidence>
<gene>
    <name evidence="2" type="ORF">Tci_831837</name>
</gene>
<comment type="caution">
    <text evidence="2">The sequence shown here is derived from an EMBL/GenBank/DDBJ whole genome shotgun (WGS) entry which is preliminary data.</text>
</comment>
<name>A0A699QB76_TANCI</name>
<protein>
    <submittedName>
        <fullName evidence="2">Serine/threonine-protein kinase HT1-like</fullName>
    </submittedName>
</protein>
<dbReference type="EMBL" id="BKCJ010983212">
    <property type="protein sequence ID" value="GFC59867.1"/>
    <property type="molecule type" value="Genomic_DNA"/>
</dbReference>
<dbReference type="InterPro" id="IPR051681">
    <property type="entry name" value="Ser/Thr_Kinases-Pseudokinases"/>
</dbReference>
<dbReference type="GO" id="GO:0004674">
    <property type="term" value="F:protein serine/threonine kinase activity"/>
    <property type="evidence" value="ECO:0007669"/>
    <property type="project" value="TreeGrafter"/>
</dbReference>
<feature type="domain" description="Serine-threonine/tyrosine-protein kinase catalytic" evidence="1">
    <location>
        <begin position="1"/>
        <end position="61"/>
    </location>
</feature>
<dbReference type="SUPFAM" id="SSF56112">
    <property type="entry name" value="Protein kinase-like (PK-like)"/>
    <property type="match status" value="1"/>
</dbReference>
<keyword evidence="2" id="KW-0808">Transferase</keyword>
<dbReference type="AlphaFoldDB" id="A0A699QB76"/>
<organism evidence="2">
    <name type="scientific">Tanacetum cinerariifolium</name>
    <name type="common">Dalmatian daisy</name>
    <name type="synonym">Chrysanthemum cinerariifolium</name>
    <dbReference type="NCBI Taxonomy" id="118510"/>
    <lineage>
        <taxon>Eukaryota</taxon>
        <taxon>Viridiplantae</taxon>
        <taxon>Streptophyta</taxon>
        <taxon>Embryophyta</taxon>
        <taxon>Tracheophyta</taxon>
        <taxon>Spermatophyta</taxon>
        <taxon>Magnoliopsida</taxon>
        <taxon>eudicotyledons</taxon>
        <taxon>Gunneridae</taxon>
        <taxon>Pentapetalae</taxon>
        <taxon>asterids</taxon>
        <taxon>campanulids</taxon>
        <taxon>Asterales</taxon>
        <taxon>Asteraceae</taxon>
        <taxon>Asteroideae</taxon>
        <taxon>Anthemideae</taxon>
        <taxon>Anthemidinae</taxon>
        <taxon>Tanacetum</taxon>
    </lineage>
</organism>
<dbReference type="Gene3D" id="1.10.510.10">
    <property type="entry name" value="Transferase(Phosphotransferase) domain 1"/>
    <property type="match status" value="1"/>
</dbReference>
<accession>A0A699QB76</accession>
<proteinExistence type="predicted"/>
<sequence>VYSFAICLWEIYCCDMPYADHDFAKLSSACVVHKNLRTSISKCCPSSLANIMKKSTQAKAAECCLKTKPQVVVSSSNVLVVLEFKR</sequence>
<dbReference type="Pfam" id="PF07714">
    <property type="entry name" value="PK_Tyr_Ser-Thr"/>
    <property type="match status" value="1"/>
</dbReference>
<dbReference type="InterPro" id="IPR011009">
    <property type="entry name" value="Kinase-like_dom_sf"/>
</dbReference>
<dbReference type="PANTHER" id="PTHR44329:SF271">
    <property type="entry name" value="ATMRK1"/>
    <property type="match status" value="1"/>
</dbReference>
<reference evidence="2" key="1">
    <citation type="journal article" date="2019" name="Sci. Rep.">
        <title>Draft genome of Tanacetum cinerariifolium, the natural source of mosquito coil.</title>
        <authorList>
            <person name="Yamashiro T."/>
            <person name="Shiraishi A."/>
            <person name="Satake H."/>
            <person name="Nakayama K."/>
        </authorList>
    </citation>
    <scope>NUCLEOTIDE SEQUENCE</scope>
</reference>